<name>A0A8I0G9S4_CITBR</name>
<reference evidence="3" key="1">
    <citation type="submission" date="2020-09" db="EMBL/GenBank/DDBJ databases">
        <title>Characterization of IncC plasmids in Enterobacterales of food-producing animals originating from China.</title>
        <authorList>
            <person name="Zhang Y."/>
            <person name="Lei C.-W."/>
        </authorList>
    </citation>
    <scope>NUCLEOTIDE SEQUENCE</scope>
    <source>
        <strain evidence="3">CC1</strain>
    </source>
</reference>
<feature type="chain" id="PRO_5034955102" evidence="2">
    <location>
        <begin position="20"/>
        <end position="206"/>
    </location>
</feature>
<dbReference type="Proteomes" id="UP000605024">
    <property type="component" value="Unassembled WGS sequence"/>
</dbReference>
<dbReference type="Pfam" id="PF13728">
    <property type="entry name" value="TraF"/>
    <property type="match status" value="1"/>
</dbReference>
<comment type="caution">
    <text evidence="3">The sequence shown here is derived from an EMBL/GenBank/DDBJ whole genome shotgun (WGS) entry which is preliminary data.</text>
</comment>
<dbReference type="AlphaFoldDB" id="A0A8I0G9S4"/>
<dbReference type="NCBIfam" id="NF010288">
    <property type="entry name" value="PRK13728.1"/>
    <property type="match status" value="1"/>
</dbReference>
<evidence type="ECO:0000256" key="1">
    <source>
        <dbReference type="SAM" id="MobiDB-lite"/>
    </source>
</evidence>
<feature type="signal peptide" evidence="2">
    <location>
        <begin position="1"/>
        <end position="19"/>
    </location>
</feature>
<protein>
    <submittedName>
        <fullName evidence="3">F-type conjugal transfer protein TrbB</fullName>
    </submittedName>
</protein>
<sequence>MAGKFAVSLLLMFPLLAGAGVRDELAALDAAKTNVPAGVSARPQSAVSPQSLMALPDGRQANMKDYAVVLFMQAHCQYSAKFDPLVKGWADQHQIKIYPYTLDGGGDTSFPTPLIPRKTDPASPIADEIITFFGNGLPIATPTAFMVNVNTLKAYPLTQGMMDIPALESRMASLIQADLDNVDPKMLPPMPASSQATPQLTNRTTK</sequence>
<dbReference type="InterPro" id="IPR039555">
    <property type="entry name" value="TraF/TrbB"/>
</dbReference>
<proteinExistence type="predicted"/>
<feature type="compositionally biased region" description="Polar residues" evidence="1">
    <location>
        <begin position="192"/>
        <end position="206"/>
    </location>
</feature>
<accession>A0A8I0G9S4</accession>
<evidence type="ECO:0000256" key="2">
    <source>
        <dbReference type="SAM" id="SignalP"/>
    </source>
</evidence>
<dbReference type="EMBL" id="JACXSK010000028">
    <property type="protein sequence ID" value="MBD3125874.1"/>
    <property type="molecule type" value="Genomic_DNA"/>
</dbReference>
<evidence type="ECO:0000313" key="4">
    <source>
        <dbReference type="Proteomes" id="UP000605024"/>
    </source>
</evidence>
<feature type="region of interest" description="Disordered" evidence="1">
    <location>
        <begin position="185"/>
        <end position="206"/>
    </location>
</feature>
<dbReference type="RefSeq" id="WP_117343956.1">
    <property type="nucleotide sequence ID" value="NZ_JACXSK010000028.1"/>
</dbReference>
<evidence type="ECO:0000313" key="3">
    <source>
        <dbReference type="EMBL" id="MBD3125874.1"/>
    </source>
</evidence>
<gene>
    <name evidence="3" type="primary">trbB</name>
    <name evidence="3" type="ORF">ID160_24820</name>
</gene>
<organism evidence="3 4">
    <name type="scientific">Citrobacter braakii</name>
    <dbReference type="NCBI Taxonomy" id="57706"/>
    <lineage>
        <taxon>Bacteria</taxon>
        <taxon>Pseudomonadati</taxon>
        <taxon>Pseudomonadota</taxon>
        <taxon>Gammaproteobacteria</taxon>
        <taxon>Enterobacterales</taxon>
        <taxon>Enterobacteriaceae</taxon>
        <taxon>Citrobacter</taxon>
        <taxon>Citrobacter freundii complex</taxon>
    </lineage>
</organism>
<keyword evidence="2" id="KW-0732">Signal</keyword>